<feature type="region of interest" description="Disordered" evidence="1">
    <location>
        <begin position="128"/>
        <end position="166"/>
    </location>
</feature>
<evidence type="ECO:0000313" key="3">
    <source>
        <dbReference type="RefSeq" id="XP_015949406.1"/>
    </source>
</evidence>
<feature type="compositionally biased region" description="Acidic residues" evidence="1">
    <location>
        <begin position="128"/>
        <end position="146"/>
    </location>
</feature>
<dbReference type="Proteomes" id="UP000515211">
    <property type="component" value="Chromosome 2"/>
</dbReference>
<dbReference type="GeneID" id="107474296"/>
<keyword evidence="2" id="KW-1185">Reference proteome</keyword>
<dbReference type="KEGG" id="adu:107474296"/>
<dbReference type="RefSeq" id="XP_015949406.1">
    <property type="nucleotide sequence ID" value="XM_016093920.1"/>
</dbReference>
<protein>
    <submittedName>
        <fullName evidence="3">Uncharacterized protein LOC107474296</fullName>
    </submittedName>
</protein>
<sequence length="319" mass="34743">MAGEESFVVLVNHRGPKTRSSVKFTDKDPLMLQEIVKYDCFTIGSDEDLQLGGSNRNTHTIGTVASSCSRPIGVSSSVPVNEPLVEPVASLSFAVDLNCSGGGEVGVGDIVPTSSQCVALAGLGDELLDDVDDDDVDPDLITDDSGNDIGASEPARAGGGSNSGTQQYPPHFSFLDLDAMRQEGVLGEPAGFSAKDSQGATGLVEFQTYSIRRRVQYKVVKSDYRRYVGKYSQFGNGCTWFIRLSLRQRKGFWEVKQSAFIMPMVRVDASVSIKMLLNAMATHFRFMPAYMSVWLAKQKAVRHIYGDWDESYNELCGGC</sequence>
<accession>A0A6P4CDC1</accession>
<evidence type="ECO:0000313" key="2">
    <source>
        <dbReference type="Proteomes" id="UP000515211"/>
    </source>
</evidence>
<reference evidence="3" key="2">
    <citation type="submission" date="2025-08" db="UniProtKB">
        <authorList>
            <consortium name="RefSeq"/>
        </authorList>
    </citation>
    <scope>IDENTIFICATION</scope>
    <source>
        <tissue evidence="3">Whole plant</tissue>
    </source>
</reference>
<name>A0A6P4CDC1_ARADU</name>
<organism evidence="2 3">
    <name type="scientific">Arachis duranensis</name>
    <name type="common">Wild peanut</name>
    <dbReference type="NCBI Taxonomy" id="130453"/>
    <lineage>
        <taxon>Eukaryota</taxon>
        <taxon>Viridiplantae</taxon>
        <taxon>Streptophyta</taxon>
        <taxon>Embryophyta</taxon>
        <taxon>Tracheophyta</taxon>
        <taxon>Spermatophyta</taxon>
        <taxon>Magnoliopsida</taxon>
        <taxon>eudicotyledons</taxon>
        <taxon>Gunneridae</taxon>
        <taxon>Pentapetalae</taxon>
        <taxon>rosids</taxon>
        <taxon>fabids</taxon>
        <taxon>Fabales</taxon>
        <taxon>Fabaceae</taxon>
        <taxon>Papilionoideae</taxon>
        <taxon>50 kb inversion clade</taxon>
        <taxon>dalbergioids sensu lato</taxon>
        <taxon>Dalbergieae</taxon>
        <taxon>Pterocarpus clade</taxon>
        <taxon>Arachis</taxon>
    </lineage>
</organism>
<reference evidence="2" key="1">
    <citation type="journal article" date="2016" name="Nat. Genet.">
        <title>The genome sequences of Arachis duranensis and Arachis ipaensis, the diploid ancestors of cultivated peanut.</title>
        <authorList>
            <person name="Bertioli D.J."/>
            <person name="Cannon S.B."/>
            <person name="Froenicke L."/>
            <person name="Huang G."/>
            <person name="Farmer A.D."/>
            <person name="Cannon E.K."/>
            <person name="Liu X."/>
            <person name="Gao D."/>
            <person name="Clevenger J."/>
            <person name="Dash S."/>
            <person name="Ren L."/>
            <person name="Moretzsohn M.C."/>
            <person name="Shirasawa K."/>
            <person name="Huang W."/>
            <person name="Vidigal B."/>
            <person name="Abernathy B."/>
            <person name="Chu Y."/>
            <person name="Niederhuth C.E."/>
            <person name="Umale P."/>
            <person name="Araujo A.C."/>
            <person name="Kozik A."/>
            <person name="Kim K.D."/>
            <person name="Burow M.D."/>
            <person name="Varshney R.K."/>
            <person name="Wang X."/>
            <person name="Zhang X."/>
            <person name="Barkley N."/>
            <person name="Guimaraes P.M."/>
            <person name="Isobe S."/>
            <person name="Guo B."/>
            <person name="Liao B."/>
            <person name="Stalker H.T."/>
            <person name="Schmitz R.J."/>
            <person name="Scheffler B.E."/>
            <person name="Leal-Bertioli S.C."/>
            <person name="Xun X."/>
            <person name="Jackson S.A."/>
            <person name="Michelmore R."/>
            <person name="Ozias-Akins P."/>
        </authorList>
    </citation>
    <scope>NUCLEOTIDE SEQUENCE [LARGE SCALE GENOMIC DNA]</scope>
    <source>
        <strain evidence="2">cv. V14167</strain>
    </source>
</reference>
<gene>
    <name evidence="3" type="primary">LOC107474296</name>
</gene>
<dbReference type="AlphaFoldDB" id="A0A6P4CDC1"/>
<evidence type="ECO:0000256" key="1">
    <source>
        <dbReference type="SAM" id="MobiDB-lite"/>
    </source>
</evidence>
<proteinExistence type="predicted"/>